<dbReference type="Gene3D" id="3.40.50.2000">
    <property type="entry name" value="Glycogen Phosphorylase B"/>
    <property type="match status" value="2"/>
</dbReference>
<reference evidence="3 4" key="1">
    <citation type="submission" date="2020-09" db="EMBL/GenBank/DDBJ databases">
        <title>Echinicola sp. CAU 1574 isolated from sand of Sido Beach.</title>
        <authorList>
            <person name="Kim W."/>
        </authorList>
    </citation>
    <scope>NUCLEOTIDE SEQUENCE [LARGE SCALE GENOMIC DNA]</scope>
    <source>
        <strain evidence="3 4">CAU 1574</strain>
    </source>
</reference>
<name>A0ABR9AJP6_9BACT</name>
<proteinExistence type="predicted"/>
<protein>
    <submittedName>
        <fullName evidence="3">Glycosyltransferase</fullName>
    </submittedName>
</protein>
<feature type="domain" description="Glycosyltransferase family 28 N-terminal" evidence="1">
    <location>
        <begin position="3"/>
        <end position="105"/>
    </location>
</feature>
<dbReference type="RefSeq" id="WP_192009782.1">
    <property type="nucleotide sequence ID" value="NZ_JACYTQ010000002.1"/>
</dbReference>
<dbReference type="InterPro" id="IPR050426">
    <property type="entry name" value="Glycosyltransferase_28"/>
</dbReference>
<gene>
    <name evidence="3" type="ORF">IFO69_09280</name>
</gene>
<dbReference type="Proteomes" id="UP000647133">
    <property type="component" value="Unassembled WGS sequence"/>
</dbReference>
<dbReference type="PANTHER" id="PTHR48050">
    <property type="entry name" value="STEROL 3-BETA-GLUCOSYLTRANSFERASE"/>
    <property type="match status" value="1"/>
</dbReference>
<dbReference type="InterPro" id="IPR004276">
    <property type="entry name" value="GlycoTrans_28_N"/>
</dbReference>
<dbReference type="InterPro" id="IPR010610">
    <property type="entry name" value="EryCIII-like_C"/>
</dbReference>
<dbReference type="PANTHER" id="PTHR48050:SF13">
    <property type="entry name" value="STEROL 3-BETA-GLUCOSYLTRANSFERASE UGT80A2"/>
    <property type="match status" value="1"/>
</dbReference>
<evidence type="ECO:0000313" key="4">
    <source>
        <dbReference type="Proteomes" id="UP000647133"/>
    </source>
</evidence>
<dbReference type="CDD" id="cd03784">
    <property type="entry name" value="GT1_Gtf-like"/>
    <property type="match status" value="1"/>
</dbReference>
<organism evidence="3 4">
    <name type="scientific">Echinicola arenosa</name>
    <dbReference type="NCBI Taxonomy" id="2774144"/>
    <lineage>
        <taxon>Bacteria</taxon>
        <taxon>Pseudomonadati</taxon>
        <taxon>Bacteroidota</taxon>
        <taxon>Cytophagia</taxon>
        <taxon>Cytophagales</taxon>
        <taxon>Cyclobacteriaceae</taxon>
        <taxon>Echinicola</taxon>
    </lineage>
</organism>
<evidence type="ECO:0000313" key="3">
    <source>
        <dbReference type="EMBL" id="MBD8488935.1"/>
    </source>
</evidence>
<sequence length="416" mass="47020">MKILLVSIGTRGDMEPFLAIGQMLKQKGHEVVAVFPGQFEGLALDAGLEFRSLGNEFLDLLESKEGKLALGGGGSLWKKIPAFFRLTLKYTRINKQLIMRQYETVKAEGPDRILRHAKAVYPVLWELENPEKTVLISPVPYIVHTVKDRAHIAFSGNYGKVINKLTYWIALGGLIQTIKKSAKWIHKQYNTQEVRSAVLATKTIYTISPQLFSRPDYWPAYVKVLGYQERKGNVNGNIDKDLEAFIAIHEKLLFVTFGSMTNPDSEGKTKVLMEVIHHLKIPTVINIAAGGLLNPEQYDPDLVCFITQVPYDYILPKMYAMIHHGGSGTTHLSLKHGCASMIVPHIIDQYMWNEILNNVGVGPKGMEIGKFKTKYLLPKLKDLWENEAYKSKAKEIAIKMEQENFGEEICRFILSD</sequence>
<keyword evidence="4" id="KW-1185">Reference proteome</keyword>
<comment type="caution">
    <text evidence="3">The sequence shown here is derived from an EMBL/GenBank/DDBJ whole genome shotgun (WGS) entry which is preliminary data.</text>
</comment>
<dbReference type="InterPro" id="IPR002213">
    <property type="entry name" value="UDP_glucos_trans"/>
</dbReference>
<dbReference type="Pfam" id="PF03033">
    <property type="entry name" value="Glyco_transf_28"/>
    <property type="match status" value="1"/>
</dbReference>
<evidence type="ECO:0000259" key="1">
    <source>
        <dbReference type="Pfam" id="PF03033"/>
    </source>
</evidence>
<dbReference type="EMBL" id="JACYTQ010000002">
    <property type="protein sequence ID" value="MBD8488935.1"/>
    <property type="molecule type" value="Genomic_DNA"/>
</dbReference>
<feature type="domain" description="Erythromycin biosynthesis protein CIII-like C-terminal" evidence="2">
    <location>
        <begin position="300"/>
        <end position="409"/>
    </location>
</feature>
<dbReference type="Pfam" id="PF06722">
    <property type="entry name" value="EryCIII-like_C"/>
    <property type="match status" value="1"/>
</dbReference>
<accession>A0ABR9AJP6</accession>
<evidence type="ECO:0000259" key="2">
    <source>
        <dbReference type="Pfam" id="PF06722"/>
    </source>
</evidence>
<dbReference type="SUPFAM" id="SSF53756">
    <property type="entry name" value="UDP-Glycosyltransferase/glycogen phosphorylase"/>
    <property type="match status" value="1"/>
</dbReference>